<sequence length="141" mass="16076">MASLQLLALELSKAFVLYRQPMPEREEFELLVKTWNEVLANVGDNEFRGAMRRVEAKSSFFPVPADIMRQVEEARKQIPTVSREALPETALTFDERCEEGADWCAKILANLRGKMDARKQGRPDMPLNEQLANLRALGVEQ</sequence>
<organism evidence="1">
    <name type="scientific">Myoviridae sp. ctEg02</name>
    <dbReference type="NCBI Taxonomy" id="2825061"/>
    <lineage>
        <taxon>Viruses</taxon>
        <taxon>Duplodnaviria</taxon>
        <taxon>Heunggongvirae</taxon>
        <taxon>Uroviricota</taxon>
        <taxon>Caudoviricetes</taxon>
    </lineage>
</organism>
<protein>
    <submittedName>
        <fullName evidence="1">Loader and inhibitor of phage G40P</fullName>
    </submittedName>
</protein>
<evidence type="ECO:0000313" key="1">
    <source>
        <dbReference type="EMBL" id="DAE09060.1"/>
    </source>
</evidence>
<accession>A0A8S5PS77</accession>
<proteinExistence type="predicted"/>
<name>A0A8S5PS77_9CAUD</name>
<dbReference type="EMBL" id="BK015482">
    <property type="protein sequence ID" value="DAE09060.1"/>
    <property type="molecule type" value="Genomic_DNA"/>
</dbReference>
<reference evidence="1" key="1">
    <citation type="journal article" date="2021" name="Proc. Natl. Acad. Sci. U.S.A.">
        <title>A Catalog of Tens of Thousands of Viruses from Human Metagenomes Reveals Hidden Associations with Chronic Diseases.</title>
        <authorList>
            <person name="Tisza M.J."/>
            <person name="Buck C.B."/>
        </authorList>
    </citation>
    <scope>NUCLEOTIDE SEQUENCE</scope>
    <source>
        <strain evidence="1">CtEg02</strain>
    </source>
</reference>